<dbReference type="SUPFAM" id="SSF53474">
    <property type="entry name" value="alpha/beta-Hydrolases"/>
    <property type="match status" value="1"/>
</dbReference>
<dbReference type="PANTHER" id="PTHR12277">
    <property type="entry name" value="ALPHA/BETA HYDROLASE DOMAIN-CONTAINING PROTEIN"/>
    <property type="match status" value="1"/>
</dbReference>
<proteinExistence type="predicted"/>
<gene>
    <name evidence="3" type="ORF">GFSPODELE1_LOCUS7955</name>
</gene>
<protein>
    <recommendedName>
        <fullName evidence="2">AB hydrolase-1 domain-containing protein</fullName>
    </recommendedName>
</protein>
<dbReference type="Pfam" id="PF00561">
    <property type="entry name" value="Abhydrolase_1"/>
    <property type="match status" value="1"/>
</dbReference>
<organism evidence="3 4">
    <name type="scientific">Somion occarium</name>
    <dbReference type="NCBI Taxonomy" id="3059160"/>
    <lineage>
        <taxon>Eukaryota</taxon>
        <taxon>Fungi</taxon>
        <taxon>Dikarya</taxon>
        <taxon>Basidiomycota</taxon>
        <taxon>Agaricomycotina</taxon>
        <taxon>Agaricomycetes</taxon>
        <taxon>Polyporales</taxon>
        <taxon>Cerrenaceae</taxon>
        <taxon>Somion</taxon>
    </lineage>
</organism>
<keyword evidence="1" id="KW-1133">Transmembrane helix</keyword>
<keyword evidence="1" id="KW-0812">Transmembrane</keyword>
<dbReference type="Gene3D" id="3.40.50.1820">
    <property type="entry name" value="alpha/beta hydrolase"/>
    <property type="match status" value="1"/>
</dbReference>
<reference evidence="4" key="1">
    <citation type="submission" date="2024-04" db="EMBL/GenBank/DDBJ databases">
        <authorList>
            <person name="Shaw F."/>
            <person name="Minotto A."/>
        </authorList>
    </citation>
    <scope>NUCLEOTIDE SEQUENCE [LARGE SCALE GENOMIC DNA]</scope>
</reference>
<name>A0ABP1DUI0_9APHY</name>
<evidence type="ECO:0000313" key="3">
    <source>
        <dbReference type="EMBL" id="CAL1710713.1"/>
    </source>
</evidence>
<sequence>MPSLEDWAKGTFAATAGLSTLAVGLLYYGQSYLIYPSAFPPGSRTEVPTPDQYGLPYHHVELTAQDGVKLRCYLLSQAKKLPLAGATDVPFSGGLNDDEFAATRPTVIMFHGNGGNVGHRIPLAKVFYVKMRCNVLMVSYRGYGLSEGNPSEKGLKLDAQAALDYVKSHPALSQGPTVLYGQSIGGAVSIDLASRNPSAIDALILENTFLSLPNLIPSALPALGPFAFLCHQKWDSASKIHQIPHMTPVLMLSGTQDEVVPRDHMLGLWELVQKRDSKSASSVERKQKPSPRGSVPAVAIDVRSSSKFLEFPEGTHNDTCVQPGYWAAVAEFIGDLIHHKASNSE</sequence>
<feature type="transmembrane region" description="Helical" evidence="1">
    <location>
        <begin position="12"/>
        <end position="29"/>
    </location>
</feature>
<dbReference type="InterPro" id="IPR000073">
    <property type="entry name" value="AB_hydrolase_1"/>
</dbReference>
<accession>A0ABP1DUI0</accession>
<evidence type="ECO:0000259" key="2">
    <source>
        <dbReference type="Pfam" id="PF00561"/>
    </source>
</evidence>
<evidence type="ECO:0000256" key="1">
    <source>
        <dbReference type="SAM" id="Phobius"/>
    </source>
</evidence>
<dbReference type="InterPro" id="IPR029058">
    <property type="entry name" value="AB_hydrolase_fold"/>
</dbReference>
<dbReference type="PANTHER" id="PTHR12277:SF81">
    <property type="entry name" value="PROTEIN ABHD13"/>
    <property type="match status" value="1"/>
</dbReference>
<evidence type="ECO:0000313" key="4">
    <source>
        <dbReference type="Proteomes" id="UP001497453"/>
    </source>
</evidence>
<keyword evidence="4" id="KW-1185">Reference proteome</keyword>
<dbReference type="EMBL" id="OZ037949">
    <property type="protein sequence ID" value="CAL1710713.1"/>
    <property type="molecule type" value="Genomic_DNA"/>
</dbReference>
<dbReference type="Proteomes" id="UP001497453">
    <property type="component" value="Chromosome 6"/>
</dbReference>
<keyword evidence="1" id="KW-0472">Membrane</keyword>
<feature type="domain" description="AB hydrolase-1" evidence="2">
    <location>
        <begin position="105"/>
        <end position="214"/>
    </location>
</feature>